<reference evidence="2" key="1">
    <citation type="journal article" date="2020" name="Phytopathology">
        <title>Genome Sequence Resources of Colletotrichum truncatum, C. plurivorum, C. musicola, and C. sojae: Four Species Pathogenic to Soybean (Glycine max).</title>
        <authorList>
            <person name="Rogerio F."/>
            <person name="Boufleur T.R."/>
            <person name="Ciampi-Guillardi M."/>
            <person name="Sukno S.A."/>
            <person name="Thon M.R."/>
            <person name="Massola Junior N.S."/>
            <person name="Baroncelli R."/>
        </authorList>
    </citation>
    <scope>NUCLEOTIDE SEQUENCE</scope>
    <source>
        <strain evidence="2">LFN0074</strain>
    </source>
</reference>
<feature type="compositionally biased region" description="Low complexity" evidence="1">
    <location>
        <begin position="159"/>
        <end position="169"/>
    </location>
</feature>
<feature type="compositionally biased region" description="Polar residues" evidence="1">
    <location>
        <begin position="44"/>
        <end position="57"/>
    </location>
</feature>
<evidence type="ECO:0008006" key="4">
    <source>
        <dbReference type="Google" id="ProtNLM"/>
    </source>
</evidence>
<feature type="region of interest" description="Disordered" evidence="1">
    <location>
        <begin position="1"/>
        <end position="74"/>
    </location>
</feature>
<feature type="region of interest" description="Disordered" evidence="1">
    <location>
        <begin position="435"/>
        <end position="541"/>
    </location>
</feature>
<evidence type="ECO:0000256" key="1">
    <source>
        <dbReference type="SAM" id="MobiDB-lite"/>
    </source>
</evidence>
<evidence type="ECO:0000313" key="3">
    <source>
        <dbReference type="Proteomes" id="UP000639643"/>
    </source>
</evidence>
<feature type="region of interest" description="Disordered" evidence="1">
    <location>
        <begin position="159"/>
        <end position="185"/>
    </location>
</feature>
<keyword evidence="3" id="KW-1185">Reference proteome</keyword>
<feature type="compositionally biased region" description="Low complexity" evidence="1">
    <location>
        <begin position="447"/>
        <end position="472"/>
    </location>
</feature>
<dbReference type="Proteomes" id="UP000639643">
    <property type="component" value="Unassembled WGS sequence"/>
</dbReference>
<dbReference type="OrthoDB" id="4831184at2759"/>
<proteinExistence type="predicted"/>
<sequence length="555" mass="60673">MALQPPGGSGLQPAPPAGPDRGSGMPPEPTPTPRAKRRRDTEAQPLQPSLAGSQPDTLVTAPLTAKGPPNASSAATGSILAALNEQTRAFEAQKDVFLTITQSVNNMVSSFKGPKKQIAKEATACVIQALKRLMSNETAPTSRPNWATVAASAPAAAAAATPINTRTPTRSQALTQAQAKPPPKEDLRVFARIPEEGLMETRKHAPFALRQTICQTLGLQLSDIPTIYHITTGLSLRPLNKQVQQGLLINKQKLVDYLRAVKVETPTRWFTYAVPCCPYRLQSLDGKDIDVATLIEDEVMAQTGKKPILARQSRLGPNVARNEVTWVISFTVEVPPFQLFNQSNKAQLIHKKRTLSRHDPGCQGYHTNRYCNRPALCYNCSKPLSAHEPGPCTARPKCANCLGPFPAGHTDCPVRPIVVNGHYTLLGQKERTRIQRAGQKATKALYNDTQTSPSNTQQTTIPTTPIQDQQPSPKRPRTRAPIQSSIIYLRDGDTTSSIDEDETKDEAKDGLEDTEALPLLNRPAQPLSERRQRVTQKPDYNVTNAYTQLDLDLEA</sequence>
<dbReference type="EMBL" id="WIGM01000710">
    <property type="protein sequence ID" value="KAF6815128.1"/>
    <property type="molecule type" value="Genomic_DNA"/>
</dbReference>
<dbReference type="AlphaFoldDB" id="A0A8H6JLP7"/>
<organism evidence="2 3">
    <name type="scientific">Colletotrichum musicola</name>
    <dbReference type="NCBI Taxonomy" id="2175873"/>
    <lineage>
        <taxon>Eukaryota</taxon>
        <taxon>Fungi</taxon>
        <taxon>Dikarya</taxon>
        <taxon>Ascomycota</taxon>
        <taxon>Pezizomycotina</taxon>
        <taxon>Sordariomycetes</taxon>
        <taxon>Hypocreomycetidae</taxon>
        <taxon>Glomerellales</taxon>
        <taxon>Glomerellaceae</taxon>
        <taxon>Colletotrichum</taxon>
        <taxon>Colletotrichum orchidearum species complex</taxon>
    </lineage>
</organism>
<comment type="caution">
    <text evidence="2">The sequence shown here is derived from an EMBL/GenBank/DDBJ whole genome shotgun (WGS) entry which is preliminary data.</text>
</comment>
<name>A0A8H6JLP7_9PEZI</name>
<gene>
    <name evidence="2" type="ORF">CMUS01_12510</name>
</gene>
<protein>
    <recommendedName>
        <fullName evidence="4">Gag-like protein</fullName>
    </recommendedName>
</protein>
<accession>A0A8H6JLP7</accession>
<evidence type="ECO:0000313" key="2">
    <source>
        <dbReference type="EMBL" id="KAF6815128.1"/>
    </source>
</evidence>